<gene>
    <name evidence="8" type="ORF">Ae201684_018641</name>
</gene>
<evidence type="ECO:0000256" key="1">
    <source>
        <dbReference type="ARBA" id="ARBA00004170"/>
    </source>
</evidence>
<dbReference type="SMART" id="SM00331">
    <property type="entry name" value="PP2C_SIG"/>
    <property type="match status" value="1"/>
</dbReference>
<feature type="compositionally biased region" description="Pro residues" evidence="6">
    <location>
        <begin position="29"/>
        <end position="38"/>
    </location>
</feature>
<evidence type="ECO:0000256" key="5">
    <source>
        <dbReference type="RuleBase" id="RU003465"/>
    </source>
</evidence>
<dbReference type="InterPro" id="IPR015655">
    <property type="entry name" value="PP2C"/>
</dbReference>
<proteinExistence type="inferred from homology"/>
<dbReference type="InterPro" id="IPR001932">
    <property type="entry name" value="PPM-type_phosphatase-like_dom"/>
</dbReference>
<evidence type="ECO:0000259" key="7">
    <source>
        <dbReference type="PROSITE" id="PS51746"/>
    </source>
</evidence>
<dbReference type="PROSITE" id="PS51746">
    <property type="entry name" value="PPM_2"/>
    <property type="match status" value="1"/>
</dbReference>
<dbReference type="CDD" id="cd00143">
    <property type="entry name" value="PP2Cc"/>
    <property type="match status" value="1"/>
</dbReference>
<dbReference type="SUPFAM" id="SSF81606">
    <property type="entry name" value="PP2C-like"/>
    <property type="match status" value="1"/>
</dbReference>
<dbReference type="VEuPathDB" id="FungiDB:AeMF1_015694"/>
<comment type="similarity">
    <text evidence="5">Belongs to the PP2C family.</text>
</comment>
<dbReference type="SMART" id="SM00332">
    <property type="entry name" value="PP2Cc"/>
    <property type="match status" value="1"/>
</dbReference>
<comment type="caution">
    <text evidence="8">The sequence shown here is derived from an EMBL/GenBank/DDBJ whole genome shotgun (WGS) entry which is preliminary data.</text>
</comment>
<dbReference type="AlphaFoldDB" id="A0A6G0W4Z6"/>
<evidence type="ECO:0000256" key="6">
    <source>
        <dbReference type="SAM" id="MobiDB-lite"/>
    </source>
</evidence>
<dbReference type="InterPro" id="IPR036457">
    <property type="entry name" value="PPM-type-like_dom_sf"/>
</dbReference>
<evidence type="ECO:0000256" key="3">
    <source>
        <dbReference type="ARBA" id="ARBA00022801"/>
    </source>
</evidence>
<dbReference type="Pfam" id="PF00481">
    <property type="entry name" value="PP2C"/>
    <property type="match status" value="1"/>
</dbReference>
<feature type="domain" description="PPM-type phosphatase" evidence="7">
    <location>
        <begin position="113"/>
        <end position="362"/>
    </location>
</feature>
<dbReference type="GO" id="GO:0046872">
    <property type="term" value="F:metal ion binding"/>
    <property type="evidence" value="ECO:0007669"/>
    <property type="project" value="UniProtKB-KW"/>
</dbReference>
<dbReference type="PROSITE" id="PS01032">
    <property type="entry name" value="PPM_1"/>
    <property type="match status" value="1"/>
</dbReference>
<evidence type="ECO:0000256" key="2">
    <source>
        <dbReference type="ARBA" id="ARBA00022723"/>
    </source>
</evidence>
<protein>
    <recommendedName>
        <fullName evidence="7">PPM-type phosphatase domain-containing protein</fullName>
    </recommendedName>
</protein>
<keyword evidence="9" id="KW-1185">Reference proteome</keyword>
<keyword evidence="2" id="KW-0479">Metal-binding</keyword>
<dbReference type="Gene3D" id="3.60.40.10">
    <property type="entry name" value="PPM-type phosphatase domain"/>
    <property type="match status" value="1"/>
</dbReference>
<dbReference type="GO" id="GO:0004722">
    <property type="term" value="F:protein serine/threonine phosphatase activity"/>
    <property type="evidence" value="ECO:0007669"/>
    <property type="project" value="InterPro"/>
</dbReference>
<name>A0A6G0W4Z6_9STRA</name>
<evidence type="ECO:0000313" key="9">
    <source>
        <dbReference type="Proteomes" id="UP000481153"/>
    </source>
</evidence>
<organism evidence="8 9">
    <name type="scientific">Aphanomyces euteiches</name>
    <dbReference type="NCBI Taxonomy" id="100861"/>
    <lineage>
        <taxon>Eukaryota</taxon>
        <taxon>Sar</taxon>
        <taxon>Stramenopiles</taxon>
        <taxon>Oomycota</taxon>
        <taxon>Saprolegniomycetes</taxon>
        <taxon>Saprolegniales</taxon>
        <taxon>Verrucalvaceae</taxon>
        <taxon>Aphanomyces</taxon>
    </lineage>
</organism>
<comment type="subcellular location">
    <subcellularLocation>
        <location evidence="1">Membrane</location>
        <topology evidence="1">Peripheral membrane protein</topology>
    </subcellularLocation>
</comment>
<evidence type="ECO:0000256" key="4">
    <source>
        <dbReference type="ARBA" id="ARBA00022912"/>
    </source>
</evidence>
<sequence>MGLCQGKELRFMASKPVIKLDTSAKSVAAPPPPRPPQASSPTTIVQSPPTPQPKELVPPARRTSVAKANEHLLLLLPPSDPILDDMDFLDAPDHIATSIEVSNLPENARPIRHVAALAVQNKSFKPHMEDECIVTPVHSHDEAHPRLQLYAVYDGHGGGFVSKYLAKRLHHAVMQHFSQHEDVEAALTESFKTVDVELEALEDADRCGSTAVVFAAAGSRVWIANVGDSHCLHISNTTCSRVTQDHHVRNSDEVNRIKAKRGIIVNQRVSGVSKVTRAFGQNDEKDFIISSPAITTLEVKDDAVFVLMSDGVSDVLSDDEIASIVRRGLSAGWTLALICRSLIDICKLKRAGDNMSVILVQI</sequence>
<keyword evidence="4 5" id="KW-0904">Protein phosphatase</keyword>
<dbReference type="Proteomes" id="UP000481153">
    <property type="component" value="Unassembled WGS sequence"/>
</dbReference>
<dbReference type="GO" id="GO:0016020">
    <property type="term" value="C:membrane"/>
    <property type="evidence" value="ECO:0007669"/>
    <property type="project" value="UniProtKB-SubCell"/>
</dbReference>
<dbReference type="PANTHER" id="PTHR47992">
    <property type="entry name" value="PROTEIN PHOSPHATASE"/>
    <property type="match status" value="1"/>
</dbReference>
<dbReference type="EMBL" id="VJMJ01000345">
    <property type="protein sequence ID" value="KAF0722161.1"/>
    <property type="molecule type" value="Genomic_DNA"/>
</dbReference>
<dbReference type="InterPro" id="IPR000222">
    <property type="entry name" value="PP2C_BS"/>
</dbReference>
<feature type="region of interest" description="Disordered" evidence="6">
    <location>
        <begin position="22"/>
        <end position="61"/>
    </location>
</feature>
<accession>A0A6G0W4Z6</accession>
<keyword evidence="3 5" id="KW-0378">Hydrolase</keyword>
<evidence type="ECO:0000313" key="8">
    <source>
        <dbReference type="EMBL" id="KAF0722161.1"/>
    </source>
</evidence>
<reference evidence="8 9" key="1">
    <citation type="submission" date="2019-07" db="EMBL/GenBank/DDBJ databases">
        <title>Genomics analysis of Aphanomyces spp. identifies a new class of oomycete effector associated with host adaptation.</title>
        <authorList>
            <person name="Gaulin E."/>
        </authorList>
    </citation>
    <scope>NUCLEOTIDE SEQUENCE [LARGE SCALE GENOMIC DNA]</scope>
    <source>
        <strain evidence="8 9">ATCC 201684</strain>
    </source>
</reference>